<gene>
    <name evidence="1" type="ORF">KI387_043442</name>
</gene>
<proteinExistence type="predicted"/>
<organism evidence="1 2">
    <name type="scientific">Taxus chinensis</name>
    <name type="common">Chinese yew</name>
    <name type="synonym">Taxus wallichiana var. chinensis</name>
    <dbReference type="NCBI Taxonomy" id="29808"/>
    <lineage>
        <taxon>Eukaryota</taxon>
        <taxon>Viridiplantae</taxon>
        <taxon>Streptophyta</taxon>
        <taxon>Embryophyta</taxon>
        <taxon>Tracheophyta</taxon>
        <taxon>Spermatophyta</taxon>
        <taxon>Pinopsida</taxon>
        <taxon>Pinidae</taxon>
        <taxon>Conifers II</taxon>
        <taxon>Cupressales</taxon>
        <taxon>Taxaceae</taxon>
        <taxon>Taxus</taxon>
    </lineage>
</organism>
<protein>
    <submittedName>
        <fullName evidence="1">Uncharacterized protein</fullName>
    </submittedName>
</protein>
<accession>A0AA38C721</accession>
<keyword evidence="2" id="KW-1185">Reference proteome</keyword>
<feature type="non-terminal residue" evidence="1">
    <location>
        <position position="1"/>
    </location>
</feature>
<feature type="non-terminal residue" evidence="1">
    <location>
        <position position="75"/>
    </location>
</feature>
<reference evidence="1 2" key="1">
    <citation type="journal article" date="2021" name="Nat. Plants">
        <title>The Taxus genome provides insights into paclitaxel biosynthesis.</title>
        <authorList>
            <person name="Xiong X."/>
            <person name="Gou J."/>
            <person name="Liao Q."/>
            <person name="Li Y."/>
            <person name="Zhou Q."/>
            <person name="Bi G."/>
            <person name="Li C."/>
            <person name="Du R."/>
            <person name="Wang X."/>
            <person name="Sun T."/>
            <person name="Guo L."/>
            <person name="Liang H."/>
            <person name="Lu P."/>
            <person name="Wu Y."/>
            <person name="Zhang Z."/>
            <person name="Ro D.K."/>
            <person name="Shang Y."/>
            <person name="Huang S."/>
            <person name="Yan J."/>
        </authorList>
    </citation>
    <scope>NUCLEOTIDE SEQUENCE [LARGE SCALE GENOMIC DNA]</scope>
    <source>
        <strain evidence="1">Ta-2019</strain>
    </source>
</reference>
<dbReference type="Proteomes" id="UP000824469">
    <property type="component" value="Unassembled WGS sequence"/>
</dbReference>
<evidence type="ECO:0000313" key="2">
    <source>
        <dbReference type="Proteomes" id="UP000824469"/>
    </source>
</evidence>
<comment type="caution">
    <text evidence="1">The sequence shown here is derived from an EMBL/GenBank/DDBJ whole genome shotgun (WGS) entry which is preliminary data.</text>
</comment>
<sequence>SGLIITKAKDSFGHGKAAKMSTTDTVMDLLDGMGDLRGSETSKEDAIKATFIKESPHNYITRNTVKKSAFTSTSK</sequence>
<dbReference type="EMBL" id="JAHRHJ020003659">
    <property type="protein sequence ID" value="KAH9291367.1"/>
    <property type="molecule type" value="Genomic_DNA"/>
</dbReference>
<dbReference type="AlphaFoldDB" id="A0AA38C721"/>
<name>A0AA38C721_TAXCH</name>
<evidence type="ECO:0000313" key="1">
    <source>
        <dbReference type="EMBL" id="KAH9291367.1"/>
    </source>
</evidence>